<dbReference type="InterPro" id="IPR036390">
    <property type="entry name" value="WH_DNA-bd_sf"/>
</dbReference>
<organism evidence="5 6">
    <name type="scientific">Rhodospirillum rubrum (strain ATCC 11170 / ATH 1.1.1 / DSM 467 / LMG 4362 / NCIMB 8255 / S1)</name>
    <dbReference type="NCBI Taxonomy" id="269796"/>
    <lineage>
        <taxon>Bacteria</taxon>
        <taxon>Pseudomonadati</taxon>
        <taxon>Pseudomonadota</taxon>
        <taxon>Alphaproteobacteria</taxon>
        <taxon>Rhodospirillales</taxon>
        <taxon>Rhodospirillaceae</taxon>
        <taxon>Rhodospirillum</taxon>
    </lineage>
</organism>
<dbReference type="SMART" id="SM00100">
    <property type="entry name" value="cNMP"/>
    <property type="match status" value="1"/>
</dbReference>
<dbReference type="AlphaFoldDB" id="Q2RTF8"/>
<dbReference type="PhylomeDB" id="Q2RTF8"/>
<dbReference type="PROSITE" id="PS51063">
    <property type="entry name" value="HTH_CRP_2"/>
    <property type="match status" value="1"/>
</dbReference>
<feature type="domain" description="HTH crp-type" evidence="4">
    <location>
        <begin position="170"/>
        <end position="244"/>
    </location>
</feature>
<dbReference type="GO" id="GO:0003700">
    <property type="term" value="F:DNA-binding transcription factor activity"/>
    <property type="evidence" value="ECO:0007669"/>
    <property type="project" value="TreeGrafter"/>
</dbReference>
<dbReference type="Pfam" id="PF13545">
    <property type="entry name" value="HTH_Crp_2"/>
    <property type="match status" value="1"/>
</dbReference>
<keyword evidence="6" id="KW-1185">Reference proteome</keyword>
<dbReference type="Pfam" id="PF00027">
    <property type="entry name" value="cNMP_binding"/>
    <property type="match status" value="1"/>
</dbReference>
<name>Q2RTF8_RHORT</name>
<dbReference type="SUPFAM" id="SSF51206">
    <property type="entry name" value="cAMP-binding domain-like"/>
    <property type="match status" value="1"/>
</dbReference>
<dbReference type="EMBL" id="CP000230">
    <property type="protein sequence ID" value="ABC22587.1"/>
    <property type="molecule type" value="Genomic_DNA"/>
</dbReference>
<dbReference type="KEGG" id="rru:Rru_A1787"/>
<dbReference type="CDD" id="cd00038">
    <property type="entry name" value="CAP_ED"/>
    <property type="match status" value="1"/>
</dbReference>
<dbReference type="GO" id="GO:0005829">
    <property type="term" value="C:cytosol"/>
    <property type="evidence" value="ECO:0007669"/>
    <property type="project" value="TreeGrafter"/>
</dbReference>
<dbReference type="InterPro" id="IPR050397">
    <property type="entry name" value="Env_Response_Regulators"/>
</dbReference>
<proteinExistence type="predicted"/>
<dbReference type="InterPro" id="IPR036388">
    <property type="entry name" value="WH-like_DNA-bd_sf"/>
</dbReference>
<dbReference type="Proteomes" id="UP000001929">
    <property type="component" value="Chromosome"/>
</dbReference>
<dbReference type="PATRIC" id="fig|269796.9.peg.1865"/>
<accession>Q2RTF8</accession>
<reference evidence="5 6" key="1">
    <citation type="journal article" date="2011" name="Stand. Genomic Sci.">
        <title>Complete genome sequence of Rhodospirillum rubrum type strain (S1).</title>
        <authorList>
            <person name="Munk A.C."/>
            <person name="Copeland A."/>
            <person name="Lucas S."/>
            <person name="Lapidus A."/>
            <person name="Del Rio T.G."/>
            <person name="Barry K."/>
            <person name="Detter J.C."/>
            <person name="Hammon N."/>
            <person name="Israni S."/>
            <person name="Pitluck S."/>
            <person name="Brettin T."/>
            <person name="Bruce D."/>
            <person name="Han C."/>
            <person name="Tapia R."/>
            <person name="Gilna P."/>
            <person name="Schmutz J."/>
            <person name="Larimer F."/>
            <person name="Land M."/>
            <person name="Kyrpides N.C."/>
            <person name="Mavromatis K."/>
            <person name="Richardson P."/>
            <person name="Rohde M."/>
            <person name="Goker M."/>
            <person name="Klenk H.P."/>
            <person name="Zhang Y."/>
            <person name="Roberts G.P."/>
            <person name="Reslewic S."/>
            <person name="Schwartz D.C."/>
        </authorList>
    </citation>
    <scope>NUCLEOTIDE SEQUENCE [LARGE SCALE GENOMIC DNA]</scope>
    <source>
        <strain evidence="6">ATCC 11170 / ATH 1.1.1 / DSM 467 / LMG 4362 / NCIMB 8255 / S1</strain>
    </source>
</reference>
<keyword evidence="1" id="KW-0805">Transcription regulation</keyword>
<evidence type="ECO:0000313" key="5">
    <source>
        <dbReference type="EMBL" id="ABC22587.1"/>
    </source>
</evidence>
<evidence type="ECO:0000256" key="2">
    <source>
        <dbReference type="ARBA" id="ARBA00023125"/>
    </source>
</evidence>
<dbReference type="InterPro" id="IPR000595">
    <property type="entry name" value="cNMP-bd_dom"/>
</dbReference>
<dbReference type="GO" id="GO:0003677">
    <property type="term" value="F:DNA binding"/>
    <property type="evidence" value="ECO:0007669"/>
    <property type="project" value="UniProtKB-KW"/>
</dbReference>
<dbReference type="InterPro" id="IPR012318">
    <property type="entry name" value="HTH_CRP"/>
</dbReference>
<dbReference type="STRING" id="269796.Rru_A1787"/>
<protein>
    <submittedName>
        <fullName evidence="5">Cyclic nucleotide-binding domain (cNMP-BD) protein</fullName>
    </submittedName>
</protein>
<dbReference type="eggNOG" id="COG0664">
    <property type="taxonomic scope" value="Bacteria"/>
</dbReference>
<dbReference type="PANTHER" id="PTHR24567:SF75">
    <property type="entry name" value="FUMARATE AND NITRATE REDUCTION REGULATORY PROTEIN"/>
    <property type="match status" value="1"/>
</dbReference>
<evidence type="ECO:0000259" key="4">
    <source>
        <dbReference type="PROSITE" id="PS51063"/>
    </source>
</evidence>
<dbReference type="SMART" id="SM00419">
    <property type="entry name" value="HTH_CRP"/>
    <property type="match status" value="1"/>
</dbReference>
<evidence type="ECO:0000313" key="6">
    <source>
        <dbReference type="Proteomes" id="UP000001929"/>
    </source>
</evidence>
<dbReference type="HOGENOM" id="CLU_075053_0_0_5"/>
<keyword evidence="2" id="KW-0238">DNA-binding</keyword>
<gene>
    <name evidence="5" type="ordered locus">Rru_A1787</name>
</gene>
<dbReference type="PANTHER" id="PTHR24567">
    <property type="entry name" value="CRP FAMILY TRANSCRIPTIONAL REGULATORY PROTEIN"/>
    <property type="match status" value="1"/>
</dbReference>
<dbReference type="InterPro" id="IPR018490">
    <property type="entry name" value="cNMP-bd_dom_sf"/>
</dbReference>
<sequence length="263" mass="29735">MLTPTEDGELKTALKKPIRSFVSTSCETCPLRKLSSVRAFSEEEMSFIKGFKVADQELSAGTTLLHEGENSAFVYTVRSGWAIRYKLLEDGRRQVLNFVLPGDLIGLQASLFSEMEHSVETLTPVGVCCFPRERFLELAQEGAGLAFDVIWLTAREEQAISEHLLSVGQRTALERVAYVLLYLHDRLALLEKVRDGAFEAPFSQQLLADVLGLSLVHTNKTLRKLVDRGFVRWTQGTIHLVNLADLRELACYPRRRPQRRPFL</sequence>
<dbReference type="SUPFAM" id="SSF46785">
    <property type="entry name" value="Winged helix' DNA-binding domain"/>
    <property type="match status" value="1"/>
</dbReference>
<dbReference type="Gene3D" id="2.60.120.10">
    <property type="entry name" value="Jelly Rolls"/>
    <property type="match status" value="1"/>
</dbReference>
<keyword evidence="3" id="KW-0804">Transcription</keyword>
<evidence type="ECO:0000256" key="3">
    <source>
        <dbReference type="ARBA" id="ARBA00023163"/>
    </source>
</evidence>
<dbReference type="EnsemblBacteria" id="ABC22587">
    <property type="protein sequence ID" value="ABC22587"/>
    <property type="gene ID" value="Rru_A1787"/>
</dbReference>
<dbReference type="InterPro" id="IPR014710">
    <property type="entry name" value="RmlC-like_jellyroll"/>
</dbReference>
<dbReference type="Gene3D" id="1.10.10.10">
    <property type="entry name" value="Winged helix-like DNA-binding domain superfamily/Winged helix DNA-binding domain"/>
    <property type="match status" value="1"/>
</dbReference>
<evidence type="ECO:0000256" key="1">
    <source>
        <dbReference type="ARBA" id="ARBA00023015"/>
    </source>
</evidence>